<dbReference type="Proteomes" id="UP001187192">
    <property type="component" value="Unassembled WGS sequence"/>
</dbReference>
<dbReference type="Gramene" id="FCD_00006780-RA">
    <property type="protein sequence ID" value="FCD_00006780-RA:cds"/>
    <property type="gene ID" value="FCD_00006780"/>
</dbReference>
<gene>
    <name evidence="1" type="ORF">TIFTF001_003680</name>
</gene>
<evidence type="ECO:0000313" key="1">
    <source>
        <dbReference type="EMBL" id="GMN32467.1"/>
    </source>
</evidence>
<dbReference type="EMBL" id="BTGU01000003">
    <property type="protein sequence ID" value="GMN32467.1"/>
    <property type="molecule type" value="Genomic_DNA"/>
</dbReference>
<protein>
    <submittedName>
        <fullName evidence="1">Uncharacterized protein</fullName>
    </submittedName>
</protein>
<reference evidence="1" key="1">
    <citation type="submission" date="2023-07" db="EMBL/GenBank/DDBJ databases">
        <title>draft genome sequence of fig (Ficus carica).</title>
        <authorList>
            <person name="Takahashi T."/>
            <person name="Nishimura K."/>
        </authorList>
    </citation>
    <scope>NUCLEOTIDE SEQUENCE</scope>
</reference>
<keyword evidence="2" id="KW-1185">Reference proteome</keyword>
<organism evidence="1 2">
    <name type="scientific">Ficus carica</name>
    <name type="common">Common fig</name>
    <dbReference type="NCBI Taxonomy" id="3494"/>
    <lineage>
        <taxon>Eukaryota</taxon>
        <taxon>Viridiplantae</taxon>
        <taxon>Streptophyta</taxon>
        <taxon>Embryophyta</taxon>
        <taxon>Tracheophyta</taxon>
        <taxon>Spermatophyta</taxon>
        <taxon>Magnoliopsida</taxon>
        <taxon>eudicotyledons</taxon>
        <taxon>Gunneridae</taxon>
        <taxon>Pentapetalae</taxon>
        <taxon>rosids</taxon>
        <taxon>fabids</taxon>
        <taxon>Rosales</taxon>
        <taxon>Moraceae</taxon>
        <taxon>Ficeae</taxon>
        <taxon>Ficus</taxon>
    </lineage>
</organism>
<sequence>MKRGDLSLPWERGRREWHDDMTILTNSGNVGLGWLWTSCKVEPIDQIRGRLFPTTTATRDM</sequence>
<comment type="caution">
    <text evidence="1">The sequence shown here is derived from an EMBL/GenBank/DDBJ whole genome shotgun (WGS) entry which is preliminary data.</text>
</comment>
<dbReference type="AlphaFoldDB" id="A0AA87ZCP8"/>
<accession>A0AA87ZCP8</accession>
<evidence type="ECO:0000313" key="2">
    <source>
        <dbReference type="Proteomes" id="UP001187192"/>
    </source>
</evidence>
<name>A0AA87ZCP8_FICCA</name>
<proteinExistence type="predicted"/>